<dbReference type="PROSITE" id="PS50893">
    <property type="entry name" value="ABC_TRANSPORTER_2"/>
    <property type="match status" value="1"/>
</dbReference>
<dbReference type="SMART" id="SM00382">
    <property type="entry name" value="AAA"/>
    <property type="match status" value="1"/>
</dbReference>
<keyword evidence="2" id="KW-1003">Cell membrane</keyword>
<evidence type="ECO:0000259" key="7">
    <source>
        <dbReference type="PROSITE" id="PS50893"/>
    </source>
</evidence>
<feature type="domain" description="ABC transporter" evidence="7">
    <location>
        <begin position="6"/>
        <end position="244"/>
    </location>
</feature>
<organism evidence="8 9">
    <name type="scientific">Nodularia spumigena CENA596</name>
    <dbReference type="NCBI Taxonomy" id="1819295"/>
    <lineage>
        <taxon>Bacteria</taxon>
        <taxon>Bacillati</taxon>
        <taxon>Cyanobacteriota</taxon>
        <taxon>Cyanophyceae</taxon>
        <taxon>Nostocales</taxon>
        <taxon>Nodulariaceae</taxon>
        <taxon>Nodularia</taxon>
    </lineage>
</organism>
<dbReference type="Proteomes" id="UP000076555">
    <property type="component" value="Unassembled WGS sequence"/>
</dbReference>
<dbReference type="PANTHER" id="PTHR24220">
    <property type="entry name" value="IMPORT ATP-BINDING PROTEIN"/>
    <property type="match status" value="1"/>
</dbReference>
<dbReference type="PROSITE" id="PS00211">
    <property type="entry name" value="ABC_TRANSPORTER_1"/>
    <property type="match status" value="1"/>
</dbReference>
<dbReference type="InterPro" id="IPR015854">
    <property type="entry name" value="ABC_transpr_LolD-like"/>
</dbReference>
<accession>A0A166K8A5</accession>
<dbReference type="CDD" id="cd03256">
    <property type="entry name" value="ABC_PhnC_transporter"/>
    <property type="match status" value="1"/>
</dbReference>
<evidence type="ECO:0000313" key="9">
    <source>
        <dbReference type="Proteomes" id="UP000076555"/>
    </source>
</evidence>
<gene>
    <name evidence="8" type="ORF">A2T98_06080</name>
</gene>
<reference evidence="8 9" key="1">
    <citation type="submission" date="2016-04" db="EMBL/GenBank/DDBJ databases">
        <title>Draft Genome Assembly of the Bloom-forming Cyanobacterium Nodularia spumigena Strain CENA596 in Shrimp Production Ponds.</title>
        <authorList>
            <person name="Popin R.V."/>
            <person name="Rigonato J."/>
            <person name="Abreu V.A."/>
            <person name="Andreote A.P."/>
            <person name="Silveira S.B."/>
            <person name="Odebrecht C."/>
            <person name="Fiore M.F."/>
        </authorList>
    </citation>
    <scope>NUCLEOTIDE SEQUENCE [LARGE SCALE GENOMIC DNA]</scope>
    <source>
        <strain evidence="8 9">CENA596</strain>
    </source>
</reference>
<dbReference type="GO" id="GO:0015416">
    <property type="term" value="F:ABC-type phosphonate transporter activity"/>
    <property type="evidence" value="ECO:0007669"/>
    <property type="project" value="InterPro"/>
</dbReference>
<name>A0A166K8A5_NODSP</name>
<evidence type="ECO:0000256" key="2">
    <source>
        <dbReference type="ARBA" id="ARBA00022475"/>
    </source>
</evidence>
<dbReference type="GO" id="GO:0005524">
    <property type="term" value="F:ATP binding"/>
    <property type="evidence" value="ECO:0007669"/>
    <property type="project" value="UniProtKB-KW"/>
</dbReference>
<evidence type="ECO:0000256" key="4">
    <source>
        <dbReference type="ARBA" id="ARBA00022840"/>
    </source>
</evidence>
<evidence type="ECO:0000256" key="3">
    <source>
        <dbReference type="ARBA" id="ARBA00022741"/>
    </source>
</evidence>
<dbReference type="InterPro" id="IPR017871">
    <property type="entry name" value="ABC_transporter-like_CS"/>
</dbReference>
<proteinExistence type="predicted"/>
<dbReference type="Gene3D" id="3.40.50.300">
    <property type="entry name" value="P-loop containing nucleotide triphosphate hydrolases"/>
    <property type="match status" value="1"/>
</dbReference>
<dbReference type="AlphaFoldDB" id="A0A166K8A5"/>
<evidence type="ECO:0000256" key="6">
    <source>
        <dbReference type="ARBA" id="ARBA00023136"/>
    </source>
</evidence>
<dbReference type="GO" id="GO:0005886">
    <property type="term" value="C:plasma membrane"/>
    <property type="evidence" value="ECO:0007669"/>
    <property type="project" value="TreeGrafter"/>
</dbReference>
<evidence type="ECO:0000256" key="5">
    <source>
        <dbReference type="ARBA" id="ARBA00022967"/>
    </source>
</evidence>
<dbReference type="SUPFAM" id="SSF52540">
    <property type="entry name" value="P-loop containing nucleoside triphosphate hydrolases"/>
    <property type="match status" value="1"/>
</dbReference>
<keyword evidence="6" id="KW-0472">Membrane</keyword>
<dbReference type="InterPro" id="IPR012693">
    <property type="entry name" value="ABC_transpr_PhnC"/>
</dbReference>
<dbReference type="RefSeq" id="WP_063871990.1">
    <property type="nucleotide sequence ID" value="NZ_CAWMRI010000068.1"/>
</dbReference>
<dbReference type="InterPro" id="IPR003593">
    <property type="entry name" value="AAA+_ATPase"/>
</dbReference>
<dbReference type="InterPro" id="IPR003439">
    <property type="entry name" value="ABC_transporter-like_ATP-bd"/>
</dbReference>
<dbReference type="EMBL" id="LWAJ01000068">
    <property type="protein sequence ID" value="KZL50717.1"/>
    <property type="molecule type" value="Genomic_DNA"/>
</dbReference>
<keyword evidence="1" id="KW-0813">Transport</keyword>
<sequence>MSDYVIECHNLETAYVSSLNRPILNNINCQIKQGEFVVLLGLNGAGKSTLLRSLVGLVPLVRGEVCINDVAINNRTLPQIRRDLGMLFQGGGLIPQLSAIENVLCGKLGTRTTWQTLFGFPKRDRLLALELLEQLGLRDLAYQKTSKLSGGQQQRVAIARALIQSPKVLLADEPTTGLDVMATQQVMEALATLHTEQGMTIVTVLHDLGIAAKYAQRAIVLDSGCIVYEGPCDNLQAQFVVNNQSPH</sequence>
<dbReference type="InterPro" id="IPR027417">
    <property type="entry name" value="P-loop_NTPase"/>
</dbReference>
<dbReference type="Pfam" id="PF00005">
    <property type="entry name" value="ABC_tran"/>
    <property type="match status" value="1"/>
</dbReference>
<dbReference type="GO" id="GO:0016887">
    <property type="term" value="F:ATP hydrolysis activity"/>
    <property type="evidence" value="ECO:0007669"/>
    <property type="project" value="InterPro"/>
</dbReference>
<keyword evidence="5" id="KW-1278">Translocase</keyword>
<keyword evidence="4 8" id="KW-0067">ATP-binding</keyword>
<keyword evidence="3" id="KW-0547">Nucleotide-binding</keyword>
<protein>
    <submittedName>
        <fullName evidence="8">Phosphonate ABC transporter ATP-binding protein</fullName>
    </submittedName>
</protein>
<evidence type="ECO:0000256" key="1">
    <source>
        <dbReference type="ARBA" id="ARBA00022448"/>
    </source>
</evidence>
<comment type="caution">
    <text evidence="8">The sequence shown here is derived from an EMBL/GenBank/DDBJ whole genome shotgun (WGS) entry which is preliminary data.</text>
</comment>
<dbReference type="OrthoDB" id="9802264at2"/>
<evidence type="ECO:0000313" key="8">
    <source>
        <dbReference type="EMBL" id="KZL50717.1"/>
    </source>
</evidence>